<dbReference type="Proteomes" id="UP000601435">
    <property type="component" value="Unassembled WGS sequence"/>
</dbReference>
<organism evidence="1 2">
    <name type="scientific">Symbiodinium necroappetens</name>
    <dbReference type="NCBI Taxonomy" id="1628268"/>
    <lineage>
        <taxon>Eukaryota</taxon>
        <taxon>Sar</taxon>
        <taxon>Alveolata</taxon>
        <taxon>Dinophyceae</taxon>
        <taxon>Suessiales</taxon>
        <taxon>Symbiodiniaceae</taxon>
        <taxon>Symbiodinium</taxon>
    </lineage>
</organism>
<sequence length="66" mass="7232">MFGGLGRLADVDHVCLRSEGGPLQVPDSKKFSATRATAKDAYWRQTHLASLLKSCFPKPGFLTPKQ</sequence>
<gene>
    <name evidence="1" type="ORF">SNEC2469_LOCUS20236</name>
</gene>
<protein>
    <submittedName>
        <fullName evidence="1">Uncharacterized protein</fullName>
    </submittedName>
</protein>
<dbReference type="AlphaFoldDB" id="A0A812WWQ1"/>
<reference evidence="1" key="1">
    <citation type="submission" date="2021-02" db="EMBL/GenBank/DDBJ databases">
        <authorList>
            <person name="Dougan E. K."/>
            <person name="Rhodes N."/>
            <person name="Thang M."/>
            <person name="Chan C."/>
        </authorList>
    </citation>
    <scope>NUCLEOTIDE SEQUENCE</scope>
</reference>
<dbReference type="EMBL" id="CAJNJA010035093">
    <property type="protein sequence ID" value="CAE7702531.1"/>
    <property type="molecule type" value="Genomic_DNA"/>
</dbReference>
<dbReference type="OrthoDB" id="10456904at2759"/>
<comment type="caution">
    <text evidence="1">The sequence shown here is derived from an EMBL/GenBank/DDBJ whole genome shotgun (WGS) entry which is preliminary data.</text>
</comment>
<name>A0A812WWQ1_9DINO</name>
<evidence type="ECO:0000313" key="1">
    <source>
        <dbReference type="EMBL" id="CAE7702531.1"/>
    </source>
</evidence>
<accession>A0A812WWQ1</accession>
<evidence type="ECO:0000313" key="2">
    <source>
        <dbReference type="Proteomes" id="UP000601435"/>
    </source>
</evidence>
<proteinExistence type="predicted"/>
<keyword evidence="2" id="KW-1185">Reference proteome</keyword>